<dbReference type="KEGG" id="cof:FOZ74_12410"/>
<dbReference type="GO" id="GO:0003677">
    <property type="term" value="F:DNA binding"/>
    <property type="evidence" value="ECO:0007669"/>
    <property type="project" value="UniProtKB-KW"/>
</dbReference>
<dbReference type="RefSeq" id="WP_146913360.1">
    <property type="nucleotide sequence ID" value="NZ_CP042344.1"/>
</dbReference>
<dbReference type="PANTHER" id="PTHR30537">
    <property type="entry name" value="HTH-TYPE TRANSCRIPTIONAL REGULATOR"/>
    <property type="match status" value="1"/>
</dbReference>
<dbReference type="Pfam" id="PF03466">
    <property type="entry name" value="LysR_substrate"/>
    <property type="match status" value="1"/>
</dbReference>
<dbReference type="SUPFAM" id="SSF53850">
    <property type="entry name" value="Periplasmic binding protein-like II"/>
    <property type="match status" value="1"/>
</dbReference>
<proteinExistence type="inferred from homology"/>
<gene>
    <name evidence="7" type="ORF">FOZ74_12410</name>
</gene>
<name>A0A5B8RW97_9BURK</name>
<feature type="region of interest" description="Disordered" evidence="5">
    <location>
        <begin position="302"/>
        <end position="332"/>
    </location>
</feature>
<dbReference type="GO" id="GO:0003700">
    <property type="term" value="F:DNA-binding transcription factor activity"/>
    <property type="evidence" value="ECO:0007669"/>
    <property type="project" value="InterPro"/>
</dbReference>
<dbReference type="AlphaFoldDB" id="A0A5B8RW97"/>
<sequence>MDSLDLIQIFREVARRGSFSATAAAQGVSPASVSKAVARLEERFGLRLFNRTTRKVSLTDAGQLLFERSSALLELIDLTTGELHERATRPSGRLALALPYGLVDSDLPAMLGDFLQRHPDVELDMHVTDRVIDLADEGVDLAFRVGPIRDAALIVRRLLPLDYVAAATPAYWSRHGRPREPRDLLTHAQLGHGPNGRVVHWMFEVNGAPLELNLQPRVHASLQSALIPLALQGLGVMWAPRRSLARWLDSGELEGLLADFSPSNVWLHAAYMQRRHNSAALRALLAHLDAFVRAFQQGEGMAPAPQAAAAGAPAPDAAGPQRRGRRSGTTST</sequence>
<accession>A0A5B8RW97</accession>
<dbReference type="PROSITE" id="PS50931">
    <property type="entry name" value="HTH_LYSR"/>
    <property type="match status" value="1"/>
</dbReference>
<comment type="similarity">
    <text evidence="1">Belongs to the LysR transcriptional regulatory family.</text>
</comment>
<dbReference type="InterPro" id="IPR058163">
    <property type="entry name" value="LysR-type_TF_proteobact-type"/>
</dbReference>
<evidence type="ECO:0000256" key="2">
    <source>
        <dbReference type="ARBA" id="ARBA00023015"/>
    </source>
</evidence>
<evidence type="ECO:0000256" key="3">
    <source>
        <dbReference type="ARBA" id="ARBA00023125"/>
    </source>
</evidence>
<dbReference type="PANTHER" id="PTHR30537:SF5">
    <property type="entry name" value="HTH-TYPE TRANSCRIPTIONAL ACTIVATOR TTDR-RELATED"/>
    <property type="match status" value="1"/>
</dbReference>
<keyword evidence="2" id="KW-0805">Transcription regulation</keyword>
<dbReference type="CDD" id="cd08422">
    <property type="entry name" value="PBP2_CrgA_like"/>
    <property type="match status" value="1"/>
</dbReference>
<dbReference type="InterPro" id="IPR036390">
    <property type="entry name" value="WH_DNA-bd_sf"/>
</dbReference>
<reference evidence="7 8" key="1">
    <citation type="submission" date="2019-07" db="EMBL/GenBank/DDBJ databases">
        <title>Complete genome sequence of Comamonas sp. NLF 7-7 isolated from livestock.</title>
        <authorList>
            <person name="Kim D.H."/>
            <person name="Kim J.G."/>
        </authorList>
    </citation>
    <scope>NUCLEOTIDE SEQUENCE [LARGE SCALE GENOMIC DNA]</scope>
    <source>
        <strain evidence="7 8">NLF 7-7</strain>
    </source>
</reference>
<evidence type="ECO:0000313" key="8">
    <source>
        <dbReference type="Proteomes" id="UP000321199"/>
    </source>
</evidence>
<keyword evidence="8" id="KW-1185">Reference proteome</keyword>
<dbReference type="Pfam" id="PF00126">
    <property type="entry name" value="HTH_1"/>
    <property type="match status" value="1"/>
</dbReference>
<dbReference type="InterPro" id="IPR000847">
    <property type="entry name" value="LysR_HTH_N"/>
</dbReference>
<dbReference type="Gene3D" id="3.40.190.290">
    <property type="match status" value="1"/>
</dbReference>
<organism evidence="7 8">
    <name type="scientific">Comamonas flocculans</name>
    <dbReference type="NCBI Taxonomy" id="2597701"/>
    <lineage>
        <taxon>Bacteria</taxon>
        <taxon>Pseudomonadati</taxon>
        <taxon>Pseudomonadota</taxon>
        <taxon>Betaproteobacteria</taxon>
        <taxon>Burkholderiales</taxon>
        <taxon>Comamonadaceae</taxon>
        <taxon>Comamonas</taxon>
    </lineage>
</organism>
<dbReference type="Proteomes" id="UP000321199">
    <property type="component" value="Chromosome"/>
</dbReference>
<protein>
    <submittedName>
        <fullName evidence="7">LysR family transcriptional regulator</fullName>
    </submittedName>
</protein>
<dbReference type="Gene3D" id="1.10.10.10">
    <property type="entry name" value="Winged helix-like DNA-binding domain superfamily/Winged helix DNA-binding domain"/>
    <property type="match status" value="1"/>
</dbReference>
<dbReference type="EMBL" id="CP042344">
    <property type="protein sequence ID" value="QEA13770.1"/>
    <property type="molecule type" value="Genomic_DNA"/>
</dbReference>
<dbReference type="OrthoDB" id="9786526at2"/>
<dbReference type="SUPFAM" id="SSF46785">
    <property type="entry name" value="Winged helix' DNA-binding domain"/>
    <property type="match status" value="1"/>
</dbReference>
<dbReference type="FunFam" id="1.10.10.10:FF:000001">
    <property type="entry name" value="LysR family transcriptional regulator"/>
    <property type="match status" value="1"/>
</dbReference>
<dbReference type="InterPro" id="IPR036388">
    <property type="entry name" value="WH-like_DNA-bd_sf"/>
</dbReference>
<evidence type="ECO:0000256" key="1">
    <source>
        <dbReference type="ARBA" id="ARBA00009437"/>
    </source>
</evidence>
<evidence type="ECO:0000259" key="6">
    <source>
        <dbReference type="PROSITE" id="PS50931"/>
    </source>
</evidence>
<evidence type="ECO:0000256" key="5">
    <source>
        <dbReference type="SAM" id="MobiDB-lite"/>
    </source>
</evidence>
<dbReference type="InterPro" id="IPR005119">
    <property type="entry name" value="LysR_subst-bd"/>
</dbReference>
<feature type="domain" description="HTH lysR-type" evidence="6">
    <location>
        <begin position="1"/>
        <end position="59"/>
    </location>
</feature>
<keyword evidence="3" id="KW-0238">DNA-binding</keyword>
<keyword evidence="4" id="KW-0804">Transcription</keyword>
<evidence type="ECO:0000313" key="7">
    <source>
        <dbReference type="EMBL" id="QEA13770.1"/>
    </source>
</evidence>
<evidence type="ECO:0000256" key="4">
    <source>
        <dbReference type="ARBA" id="ARBA00023163"/>
    </source>
</evidence>